<feature type="transmembrane region" description="Helical" evidence="1">
    <location>
        <begin position="12"/>
        <end position="30"/>
    </location>
</feature>
<feature type="transmembrane region" description="Helical" evidence="1">
    <location>
        <begin position="65"/>
        <end position="83"/>
    </location>
</feature>
<organism evidence="2 3">
    <name type="scientific">Alitibacter langaaensis DSM 22999</name>
    <dbReference type="NCBI Taxonomy" id="1122935"/>
    <lineage>
        <taxon>Bacteria</taxon>
        <taxon>Pseudomonadati</taxon>
        <taxon>Pseudomonadota</taxon>
        <taxon>Gammaproteobacteria</taxon>
        <taxon>Pasteurellales</taxon>
        <taxon>Pasteurellaceae</taxon>
        <taxon>Alitibacter</taxon>
    </lineage>
</organism>
<keyword evidence="1" id="KW-0812">Transmembrane</keyword>
<comment type="caution">
    <text evidence="2">The sequence shown here is derived from an EMBL/GenBank/DDBJ whole genome shotgun (WGS) entry which is preliminary data.</text>
</comment>
<keyword evidence="1" id="KW-0472">Membrane</keyword>
<reference evidence="2 3" key="1">
    <citation type="submission" date="2018-05" db="EMBL/GenBank/DDBJ databases">
        <title>Genomic Encyclopedia of Type Strains, Phase IV (KMG-IV): sequencing the most valuable type-strain genomes for metagenomic binning, comparative biology and taxonomic classification.</title>
        <authorList>
            <person name="Goeker M."/>
        </authorList>
    </citation>
    <scope>NUCLEOTIDE SEQUENCE [LARGE SCALE GENOMIC DNA]</scope>
    <source>
        <strain evidence="2 3">DSM 22999</strain>
    </source>
</reference>
<keyword evidence="1" id="KW-1133">Transmembrane helix</keyword>
<keyword evidence="3" id="KW-1185">Reference proteome</keyword>
<dbReference type="Proteomes" id="UP000245909">
    <property type="component" value="Unassembled WGS sequence"/>
</dbReference>
<gene>
    <name evidence="2" type="ORF">C8D76_1176</name>
</gene>
<dbReference type="OrthoDB" id="2380563at2"/>
<sequence length="240" mass="27703">MKLLISNQHGAIVMALLPFFYGMLLAQPVWAHLFLLLAWFSLYLMTYPFLNLFKPQIKDKQEYVRWSGIYALASVVFSVPVLYYHWQVVGFGLAMLPLIFVAIYYTRSKNERALCNDLAGIAIFALAGMGAYYFSAATFDSKIWQVALYPSLFFIGTTLYVKSMMRERKNPRYYWASIGLHGFCVFGFILCQQYALSLTFVPAFLRAILLRRYKLTVKQVGLIEFAVSLLFFIMLLWATL</sequence>
<dbReference type="EMBL" id="QENU01000017">
    <property type="protein sequence ID" value="PVX31957.1"/>
    <property type="molecule type" value="Genomic_DNA"/>
</dbReference>
<accession>A0A2U0SKT8</accession>
<evidence type="ECO:0000313" key="2">
    <source>
        <dbReference type="EMBL" id="PVX31957.1"/>
    </source>
</evidence>
<feature type="transmembrane region" description="Helical" evidence="1">
    <location>
        <begin position="143"/>
        <end position="161"/>
    </location>
</feature>
<feature type="transmembrane region" description="Helical" evidence="1">
    <location>
        <begin position="220"/>
        <end position="238"/>
    </location>
</feature>
<feature type="transmembrane region" description="Helical" evidence="1">
    <location>
        <begin position="89"/>
        <end position="106"/>
    </location>
</feature>
<dbReference type="Pfam" id="PF14256">
    <property type="entry name" value="YwiC"/>
    <property type="match status" value="1"/>
</dbReference>
<proteinExistence type="predicted"/>
<dbReference type="InterPro" id="IPR025576">
    <property type="entry name" value="YwiC"/>
</dbReference>
<dbReference type="RefSeq" id="WP_116632402.1">
    <property type="nucleotide sequence ID" value="NZ_QENU01000017.1"/>
</dbReference>
<feature type="transmembrane region" description="Helical" evidence="1">
    <location>
        <begin position="118"/>
        <end position="137"/>
    </location>
</feature>
<dbReference type="AlphaFoldDB" id="A0A2U0SKT8"/>
<protein>
    <submittedName>
        <fullName evidence="2">YwiC-like protein</fullName>
    </submittedName>
</protein>
<evidence type="ECO:0000313" key="3">
    <source>
        <dbReference type="Proteomes" id="UP000245909"/>
    </source>
</evidence>
<feature type="transmembrane region" description="Helical" evidence="1">
    <location>
        <begin position="173"/>
        <end position="190"/>
    </location>
</feature>
<name>A0A2U0SKT8_9PAST</name>
<feature type="transmembrane region" description="Helical" evidence="1">
    <location>
        <begin position="36"/>
        <end position="53"/>
    </location>
</feature>
<evidence type="ECO:0000256" key="1">
    <source>
        <dbReference type="SAM" id="Phobius"/>
    </source>
</evidence>